<evidence type="ECO:0000259" key="1">
    <source>
        <dbReference type="Pfam" id="PF03190"/>
    </source>
</evidence>
<protein>
    <submittedName>
        <fullName evidence="2">Thioredoxin</fullName>
    </submittedName>
</protein>
<dbReference type="GO" id="GO:0005975">
    <property type="term" value="P:carbohydrate metabolic process"/>
    <property type="evidence" value="ECO:0007669"/>
    <property type="project" value="InterPro"/>
</dbReference>
<dbReference type="InterPro" id="IPR004879">
    <property type="entry name" value="Ssp411-like_TRX"/>
</dbReference>
<dbReference type="Gene3D" id="3.40.30.10">
    <property type="entry name" value="Glutaredoxin"/>
    <property type="match status" value="1"/>
</dbReference>
<dbReference type="PIRSF" id="PIRSF006402">
    <property type="entry name" value="UCP006402_thioredoxin"/>
    <property type="match status" value="1"/>
</dbReference>
<accession>A0A1E5L4Y5</accession>
<dbReference type="InterPro" id="IPR008928">
    <property type="entry name" value="6-hairpin_glycosidase_sf"/>
</dbReference>
<dbReference type="RefSeq" id="WP_069702764.1">
    <property type="nucleotide sequence ID" value="NZ_MJAT01000035.1"/>
</dbReference>
<keyword evidence="3" id="KW-1185">Reference proteome</keyword>
<dbReference type="CDD" id="cd02955">
    <property type="entry name" value="SSP411"/>
    <property type="match status" value="1"/>
</dbReference>
<evidence type="ECO:0000313" key="3">
    <source>
        <dbReference type="Proteomes" id="UP000095255"/>
    </source>
</evidence>
<gene>
    <name evidence="2" type="ORF">BHU72_06845</name>
</gene>
<reference evidence="2 3" key="1">
    <citation type="submission" date="2016-09" db="EMBL/GenBank/DDBJ databases">
        <title>Desulfuribacillus arsenicus sp. nov., an obligately anaerobic, dissimilatory arsenic- and antimonate-reducing bacterium isolated from anoxic sediments.</title>
        <authorList>
            <person name="Abin C.A."/>
            <person name="Hollibaugh J.T."/>
        </authorList>
    </citation>
    <scope>NUCLEOTIDE SEQUENCE [LARGE SCALE GENOMIC DNA]</scope>
    <source>
        <strain evidence="2 3">MLFW-2</strain>
    </source>
</reference>
<organism evidence="2 3">
    <name type="scientific">Desulfuribacillus stibiiarsenatis</name>
    <dbReference type="NCBI Taxonomy" id="1390249"/>
    <lineage>
        <taxon>Bacteria</taxon>
        <taxon>Bacillati</taxon>
        <taxon>Bacillota</taxon>
        <taxon>Desulfuribacillia</taxon>
        <taxon>Desulfuribacillales</taxon>
        <taxon>Desulfuribacillaceae</taxon>
        <taxon>Desulfuribacillus</taxon>
    </lineage>
</organism>
<dbReference type="PANTHER" id="PTHR42899:SF1">
    <property type="entry name" value="SPERMATOGENESIS-ASSOCIATED PROTEIN 20"/>
    <property type="match status" value="1"/>
</dbReference>
<dbReference type="Proteomes" id="UP000095255">
    <property type="component" value="Unassembled WGS sequence"/>
</dbReference>
<sequence length="699" mass="80957">MHNHGKQNRLAKEKSPYLLQHAHNPVDWFAWSEEAFETAKQQNKPIFLSIGYSTCHWCHVMEKESFESEQVAAILNEHFISVKVDREERPDVDHIYMTACQAMTGHGGWPLTVFMTHDKKPFYIGTYFPTETKWGRPGFMEVLNQINEKWQNNHEQVLEASEQMTTAIQPRFTEFEPGTAEERTITRAYKQFAADYDEMFGGFGGAPKFLTPHNLMFLLRYWKQTGSEDALKMVEKTLDSMYRGGIYDHIGFGFSRYSTDQEWLVPHFEKMLYDNALMAYTYLEAYQATQREEFARVAEEIFTYVLRDMTHPEGSFYSAEDADSEGVEGKFYVWKPQEVLEVLGQEEGQLYCKAYDISDCSNFENYSIPNLIRASFVRIAHEYGITIEKLEERLEISRSKLLEHRQKRVHPHKDDKILTAWNGLMIAAFAKGAQVLKRPIYKETAEKAIQFIMNNLRREDGRLLARYRDGEAKFLAYLDDYAFMTWGLIEQYQATFDAKYLEMALQLQQQTDQLFWDDKDGGYFFYGTDGEQLLTRPKEIYDGAIPAGNSVIAFNTIRLARLTGNQELEKRAEQIIESFAGTINEYPRAYSFFLLAIQFALGDTREIVIVGKQEDIDTLRMLDTLRSSFLPDAVILFRPEQQDAKTPIDKIAPFILGKDAIAGKATAYICENQSCQSPITDIDDMIQYFHQSQPEQPHA</sequence>
<dbReference type="STRING" id="1390249.BHU72_06845"/>
<name>A0A1E5L4Y5_9FIRM</name>
<dbReference type="InterPro" id="IPR036249">
    <property type="entry name" value="Thioredoxin-like_sf"/>
</dbReference>
<dbReference type="InterPro" id="IPR012341">
    <property type="entry name" value="6hp_glycosidase-like_sf"/>
</dbReference>
<dbReference type="EMBL" id="MJAT01000035">
    <property type="protein sequence ID" value="OEH85029.1"/>
    <property type="molecule type" value="Genomic_DNA"/>
</dbReference>
<dbReference type="OrthoDB" id="9762614at2"/>
<comment type="caution">
    <text evidence="2">The sequence shown here is derived from an EMBL/GenBank/DDBJ whole genome shotgun (WGS) entry which is preliminary data.</text>
</comment>
<dbReference type="SUPFAM" id="SSF52833">
    <property type="entry name" value="Thioredoxin-like"/>
    <property type="match status" value="1"/>
</dbReference>
<feature type="domain" description="Spermatogenesis-associated protein 20-like TRX" evidence="1">
    <location>
        <begin position="7"/>
        <end position="168"/>
    </location>
</feature>
<dbReference type="SUPFAM" id="SSF48208">
    <property type="entry name" value="Six-hairpin glycosidases"/>
    <property type="match status" value="1"/>
</dbReference>
<dbReference type="AlphaFoldDB" id="A0A1E5L4Y5"/>
<proteinExistence type="predicted"/>
<dbReference type="PANTHER" id="PTHR42899">
    <property type="entry name" value="SPERMATOGENESIS-ASSOCIATED PROTEIN 20"/>
    <property type="match status" value="1"/>
</dbReference>
<evidence type="ECO:0000313" key="2">
    <source>
        <dbReference type="EMBL" id="OEH85029.1"/>
    </source>
</evidence>
<dbReference type="InterPro" id="IPR024705">
    <property type="entry name" value="Ssp411"/>
</dbReference>
<dbReference type="Pfam" id="PF03190">
    <property type="entry name" value="Thioredox_DsbH"/>
    <property type="match status" value="1"/>
</dbReference>
<dbReference type="Gene3D" id="1.50.10.10">
    <property type="match status" value="2"/>
</dbReference>